<name>A0A6N7LW51_9GAMM</name>
<feature type="region of interest" description="Disordered" evidence="1">
    <location>
        <begin position="23"/>
        <end position="51"/>
    </location>
</feature>
<gene>
    <name evidence="2" type="ORF">GFN93_03755</name>
</gene>
<dbReference type="Pfam" id="PF12228">
    <property type="entry name" value="DUF3604"/>
    <property type="match status" value="1"/>
</dbReference>
<dbReference type="Proteomes" id="UP000469421">
    <property type="component" value="Unassembled WGS sequence"/>
</dbReference>
<protein>
    <submittedName>
        <fullName evidence="2">DUF3604 domain-containing protein</fullName>
    </submittedName>
</protein>
<proteinExistence type="predicted"/>
<reference evidence="2 3" key="1">
    <citation type="submission" date="2019-10" db="EMBL/GenBank/DDBJ databases">
        <title>Alcanivorax sp.PA15-N-34 draft genome sequence.</title>
        <authorList>
            <person name="Liao X."/>
            <person name="Shao Z."/>
        </authorList>
    </citation>
    <scope>NUCLEOTIDE SEQUENCE [LARGE SCALE GENOMIC DNA]</scope>
    <source>
        <strain evidence="2 3">PA15-N-34</strain>
    </source>
</reference>
<comment type="caution">
    <text evidence="2">The sequence shown here is derived from an EMBL/GenBank/DDBJ whole genome shotgun (WGS) entry which is preliminary data.</text>
</comment>
<dbReference type="EMBL" id="WIRE01000001">
    <property type="protein sequence ID" value="MQX52350.1"/>
    <property type="molecule type" value="Genomic_DNA"/>
</dbReference>
<evidence type="ECO:0000313" key="3">
    <source>
        <dbReference type="Proteomes" id="UP000469421"/>
    </source>
</evidence>
<dbReference type="InterPro" id="IPR022028">
    <property type="entry name" value="DUF3604"/>
</dbReference>
<dbReference type="RefSeq" id="WP_153499064.1">
    <property type="nucleotide sequence ID" value="NZ_WIRE01000001.1"/>
</dbReference>
<evidence type="ECO:0000313" key="2">
    <source>
        <dbReference type="EMBL" id="MQX52350.1"/>
    </source>
</evidence>
<keyword evidence="3" id="KW-1185">Reference proteome</keyword>
<feature type="compositionally biased region" description="Pro residues" evidence="1">
    <location>
        <begin position="38"/>
        <end position="50"/>
    </location>
</feature>
<dbReference type="Gene3D" id="3.20.20.140">
    <property type="entry name" value="Metal-dependent hydrolases"/>
    <property type="match status" value="1"/>
</dbReference>
<feature type="compositionally biased region" description="Low complexity" evidence="1">
    <location>
        <begin position="23"/>
        <end position="37"/>
    </location>
</feature>
<organism evidence="2 3">
    <name type="scientific">Alcanivorax sediminis</name>
    <dbReference type="NCBI Taxonomy" id="2663008"/>
    <lineage>
        <taxon>Bacteria</taxon>
        <taxon>Pseudomonadati</taxon>
        <taxon>Pseudomonadota</taxon>
        <taxon>Gammaproteobacteria</taxon>
        <taxon>Oceanospirillales</taxon>
        <taxon>Alcanivoracaceae</taxon>
        <taxon>Alcanivorax</taxon>
    </lineage>
</organism>
<sequence>MKAVLPTLLGCLLLAACGGDSSDGAAPSTAAADTRPTPNQPQTPAPPPPEVLTCDRTPPNPLRNAYFGELHLHTVYSLDAVAAQLTPEGAYQFALGQPVAAPPYDAAGNSLIPPYQIDRPLDFAAITDHGEWLGERQLCEDPALDPVAYASPECQTYRQDRELGFLLFGGGWAGFGQLVQFPNLSLEEPLLLTDNEVHRPLFCGVTGEKCRAAARGPWLDIQLQAERFNQPGCFTAFNGYEYTMSPMSDNMHRNVIFVGDEVPEAPVSVYEAPDPSLLWQQLDEACTGDCDYLTIPHNSNLSNGRMFAGPDEDGYDIADKRRAEPLIEIFQVKGDSECVQAENGSPNDPLCDFEKLPATNFFEFFLGVNPIPAAPEHLNYVRHGLKEGLLIEESKGANPFQYGFIASTDSHFGLPGAVDEDNFVGHRDVPPAQGVKDDYFNNPGGLAVVWAEENTRESLFAAMQRKETYGTSGPRMQLRVFGGSTELLPEDLCQRGGRAFVETGYAAGVPMGGELHAGQGTPRFAVWATADTFPRENDRSVSVPLERVQIVKGWIEKDANGQSQAREQVYDIATGNSDWSLDDDTCQVSGDGPRQMCAVWDDPDFQADQSAFYYARVVEAPTCRWLTRQCLNAPADLDCSDPQEEWAACCEIENGNTPTRLQERAWASPIWYKQ</sequence>
<dbReference type="PROSITE" id="PS51257">
    <property type="entry name" value="PROKAR_LIPOPROTEIN"/>
    <property type="match status" value="1"/>
</dbReference>
<evidence type="ECO:0000256" key="1">
    <source>
        <dbReference type="SAM" id="MobiDB-lite"/>
    </source>
</evidence>
<dbReference type="AlphaFoldDB" id="A0A6N7LW51"/>
<accession>A0A6N7LW51</accession>